<dbReference type="RefSeq" id="YP_009482400.1">
    <property type="nucleotide sequence ID" value="NC_037666.1"/>
</dbReference>
<reference evidence="1" key="1">
    <citation type="journal article" date="2018" name="Nat. Commun.">
        <title>Diversity and evolution of the emerging Pandoraviridae family.</title>
        <authorList>
            <person name="Legendre M."/>
            <person name="Fabre E."/>
            <person name="Poirot O."/>
            <person name="Jeudy S."/>
            <person name="Lartigue A."/>
            <person name="Alempic J.M."/>
            <person name="Beucher L."/>
            <person name="Philippe N."/>
            <person name="Bertaux L."/>
            <person name="Christo-Foroux E."/>
            <person name="Labadie K."/>
            <person name="Coute Y."/>
            <person name="Abergel C."/>
            <person name="Claverie J.M."/>
        </authorList>
    </citation>
    <scope>NUCLEOTIDE SEQUENCE [LARGE SCALE GENOMIC DNA]</scope>
    <source>
        <strain evidence="1">Neocaledonia</strain>
    </source>
</reference>
<dbReference type="EMBL" id="MG011690">
    <property type="protein sequence ID" value="AVK76397.1"/>
    <property type="molecule type" value="Genomic_DNA"/>
</dbReference>
<name>A0A2U7UD94_9VIRU</name>
<dbReference type="Proteomes" id="UP000249287">
    <property type="component" value="Segment"/>
</dbReference>
<dbReference type="KEGG" id="vg:36843110"/>
<organism evidence="1">
    <name type="scientific">Pandoravirus neocaledonia</name>
    <dbReference type="NCBI Taxonomy" id="2107708"/>
    <lineage>
        <taxon>Viruses</taxon>
        <taxon>Pandoravirus</taxon>
    </lineage>
</organism>
<proteinExistence type="predicted"/>
<gene>
    <name evidence="1" type="ORF">pneo_cds_790</name>
</gene>
<sequence length="151" mass="16053">MCTLAPYMLPGSTPIPNGLWSQAVDHVTARIIKRCPRATDTSTALLWLCRKARRWGLLERLNGAQLGDTPSDPIRSLVDIPHESDIWSPWVGAISPLPPSVVDAARASCDPPTDPSVAVLVHTLLQLLCDCGLAAPTSSLTDQPKASAAAP</sequence>
<evidence type="ECO:0000313" key="1">
    <source>
        <dbReference type="EMBL" id="AVK76397.1"/>
    </source>
</evidence>
<protein>
    <submittedName>
        <fullName evidence="1">Uncharacterized protein</fullName>
    </submittedName>
</protein>
<accession>A0A2U7UD94</accession>
<dbReference type="GeneID" id="36843110"/>